<protein>
    <recommendedName>
        <fullName evidence="13">CDP-diacylglycerol--glycerol-3-phosphate 3-phosphatidyltransferase</fullName>
        <ecNumber evidence="13">2.7.8.5</ecNumber>
    </recommendedName>
</protein>
<evidence type="ECO:0000256" key="10">
    <source>
        <dbReference type="ARBA" id="ARBA00023136"/>
    </source>
</evidence>
<evidence type="ECO:0000256" key="13">
    <source>
        <dbReference type="NCBIfam" id="TIGR00560"/>
    </source>
</evidence>
<evidence type="ECO:0000256" key="6">
    <source>
        <dbReference type="ARBA" id="ARBA00022679"/>
    </source>
</evidence>
<keyword evidence="11" id="KW-0594">Phospholipid biosynthesis</keyword>
<dbReference type="RefSeq" id="WP_282198857.1">
    <property type="nucleotide sequence ID" value="NZ_BOQE01000001.1"/>
</dbReference>
<dbReference type="PIRSF" id="PIRSF000847">
    <property type="entry name" value="Phos_ph_gly_syn"/>
    <property type="match status" value="1"/>
</dbReference>
<dbReference type="Proteomes" id="UP001057291">
    <property type="component" value="Unassembled WGS sequence"/>
</dbReference>
<evidence type="ECO:0000313" key="16">
    <source>
        <dbReference type="EMBL" id="GIM45678.1"/>
    </source>
</evidence>
<keyword evidence="7 15" id="KW-0812">Transmembrane</keyword>
<keyword evidence="6 14" id="KW-0808">Transferase</keyword>
<dbReference type="Gene3D" id="1.20.120.1760">
    <property type="match status" value="1"/>
</dbReference>
<comment type="function">
    <text evidence="1">This protein catalyzes the committed step to the synthesis of the acidic phospholipids.</text>
</comment>
<feature type="transmembrane region" description="Helical" evidence="15">
    <location>
        <begin position="145"/>
        <end position="166"/>
    </location>
</feature>
<dbReference type="InterPro" id="IPR048254">
    <property type="entry name" value="CDP_ALCOHOL_P_TRANSF_CS"/>
</dbReference>
<evidence type="ECO:0000256" key="9">
    <source>
        <dbReference type="ARBA" id="ARBA00023098"/>
    </source>
</evidence>
<keyword evidence="8 15" id="KW-1133">Transmembrane helix</keyword>
<keyword evidence="10 15" id="KW-0472">Membrane</keyword>
<evidence type="ECO:0000256" key="3">
    <source>
        <dbReference type="ARBA" id="ARBA00005189"/>
    </source>
</evidence>
<sequence>MNLPNLLTLIRFALIPVYFLAFFSDSPYNMIWALTVLLFAGLTDILDGYLARKYKLVTELGIMLDPLADKLTMLAVILSFIISGRISWLAAALLITRDVAMIVVSGVFHLRGKKTVPATIWGKTTTVFYYISLVAIMFQLPLADSLLWCTILLSLVTSFVYLGQFVKLNNRTLL</sequence>
<proteinExistence type="inferred from homology"/>
<feature type="transmembrane region" description="Helical" evidence="15">
    <location>
        <begin position="88"/>
        <end position="108"/>
    </location>
</feature>
<dbReference type="InterPro" id="IPR000462">
    <property type="entry name" value="CDP-OH_P_trans"/>
</dbReference>
<comment type="similarity">
    <text evidence="4 14">Belongs to the CDP-alcohol phosphatidyltransferase class-I family.</text>
</comment>
<dbReference type="PANTHER" id="PTHR14269:SF11">
    <property type="entry name" value="CDP-DIACYLGLYCEROL--GLYCEROL-3-PHOSPHATE 3-PHOSPHATIDYLTRANSFERASE"/>
    <property type="match status" value="1"/>
</dbReference>
<dbReference type="InterPro" id="IPR043130">
    <property type="entry name" value="CDP-OH_PTrfase_TM_dom"/>
</dbReference>
<evidence type="ECO:0000256" key="7">
    <source>
        <dbReference type="ARBA" id="ARBA00022692"/>
    </source>
</evidence>
<evidence type="ECO:0000256" key="8">
    <source>
        <dbReference type="ARBA" id="ARBA00022989"/>
    </source>
</evidence>
<name>A0AAV4LDD9_9BACL</name>
<comment type="pathway">
    <text evidence="3">Lipid metabolism.</text>
</comment>
<dbReference type="EC" id="2.7.8.5" evidence="13"/>
<keyword evidence="9" id="KW-0443">Lipid metabolism</keyword>
<comment type="subcellular location">
    <subcellularLocation>
        <location evidence="2">Membrane</location>
        <topology evidence="2">Multi-pass membrane protein</topology>
    </subcellularLocation>
</comment>
<dbReference type="Pfam" id="PF01066">
    <property type="entry name" value="CDP-OH_P_transf"/>
    <property type="match status" value="1"/>
</dbReference>
<evidence type="ECO:0000256" key="11">
    <source>
        <dbReference type="ARBA" id="ARBA00023209"/>
    </source>
</evidence>
<dbReference type="EMBL" id="BOQE01000001">
    <property type="protein sequence ID" value="GIM45678.1"/>
    <property type="molecule type" value="Genomic_DNA"/>
</dbReference>
<feature type="transmembrane region" description="Helical" evidence="15">
    <location>
        <begin position="7"/>
        <end position="24"/>
    </location>
</feature>
<feature type="transmembrane region" description="Helical" evidence="15">
    <location>
        <begin position="120"/>
        <end position="139"/>
    </location>
</feature>
<feature type="transmembrane region" description="Helical" evidence="15">
    <location>
        <begin position="30"/>
        <end position="50"/>
    </location>
</feature>
<dbReference type="InterPro" id="IPR050324">
    <property type="entry name" value="CDP-alcohol_PTase-I"/>
</dbReference>
<dbReference type="PROSITE" id="PS00379">
    <property type="entry name" value="CDP_ALCOHOL_P_TRANSF"/>
    <property type="match status" value="1"/>
</dbReference>
<dbReference type="GO" id="GO:0008444">
    <property type="term" value="F:CDP-diacylglycerol-glycerol-3-phosphate 3-phosphatidyltransferase activity"/>
    <property type="evidence" value="ECO:0007669"/>
    <property type="project" value="UniProtKB-UniRule"/>
</dbReference>
<feature type="transmembrane region" description="Helical" evidence="15">
    <location>
        <begin position="62"/>
        <end position="82"/>
    </location>
</feature>
<evidence type="ECO:0000256" key="14">
    <source>
        <dbReference type="RuleBase" id="RU003750"/>
    </source>
</evidence>
<comment type="caution">
    <text evidence="16">The sequence shown here is derived from an EMBL/GenBank/DDBJ whole genome shotgun (WGS) entry which is preliminary data.</text>
</comment>
<evidence type="ECO:0000256" key="15">
    <source>
        <dbReference type="SAM" id="Phobius"/>
    </source>
</evidence>
<gene>
    <name evidence="16" type="primary">pgsA_1</name>
    <name evidence="16" type="ORF">DNHGIG_12270</name>
</gene>
<dbReference type="GO" id="GO:0016020">
    <property type="term" value="C:membrane"/>
    <property type="evidence" value="ECO:0007669"/>
    <property type="project" value="UniProtKB-SubCell"/>
</dbReference>
<keyword evidence="17" id="KW-1185">Reference proteome</keyword>
<organism evidence="16 17">
    <name type="scientific">Collibacillus ludicampi</name>
    <dbReference type="NCBI Taxonomy" id="2771369"/>
    <lineage>
        <taxon>Bacteria</taxon>
        <taxon>Bacillati</taxon>
        <taxon>Bacillota</taxon>
        <taxon>Bacilli</taxon>
        <taxon>Bacillales</taxon>
        <taxon>Alicyclobacillaceae</taxon>
        <taxon>Collibacillus</taxon>
    </lineage>
</organism>
<evidence type="ECO:0000256" key="12">
    <source>
        <dbReference type="ARBA" id="ARBA00023264"/>
    </source>
</evidence>
<evidence type="ECO:0000256" key="4">
    <source>
        <dbReference type="ARBA" id="ARBA00010441"/>
    </source>
</evidence>
<keyword evidence="5" id="KW-0444">Lipid biosynthesis</keyword>
<dbReference type="NCBIfam" id="TIGR00560">
    <property type="entry name" value="pgsA"/>
    <property type="match status" value="1"/>
</dbReference>
<dbReference type="PANTHER" id="PTHR14269">
    <property type="entry name" value="CDP-DIACYLGLYCEROL--GLYCEROL-3-PHOSPHATE 3-PHOSPHATIDYLTRANSFERASE-RELATED"/>
    <property type="match status" value="1"/>
</dbReference>
<evidence type="ECO:0000256" key="2">
    <source>
        <dbReference type="ARBA" id="ARBA00004141"/>
    </source>
</evidence>
<dbReference type="AlphaFoldDB" id="A0AAV4LDD9"/>
<evidence type="ECO:0000313" key="17">
    <source>
        <dbReference type="Proteomes" id="UP001057291"/>
    </source>
</evidence>
<accession>A0AAV4LDD9</accession>
<evidence type="ECO:0000256" key="1">
    <source>
        <dbReference type="ARBA" id="ARBA00003973"/>
    </source>
</evidence>
<keyword evidence="12" id="KW-1208">Phospholipid metabolism</keyword>
<dbReference type="GO" id="GO:0046474">
    <property type="term" value="P:glycerophospholipid biosynthetic process"/>
    <property type="evidence" value="ECO:0007669"/>
    <property type="project" value="TreeGrafter"/>
</dbReference>
<evidence type="ECO:0000256" key="5">
    <source>
        <dbReference type="ARBA" id="ARBA00022516"/>
    </source>
</evidence>
<dbReference type="InterPro" id="IPR004570">
    <property type="entry name" value="Phosphatidylglycerol_P_synth"/>
</dbReference>
<reference evidence="16" key="1">
    <citation type="journal article" date="2023" name="Int. J. Syst. Evol. Microbiol.">
        <title>Collibacillus ludicampi gen. nov., sp. nov., a new soil bacterium of the family Alicyclobacillaceae.</title>
        <authorList>
            <person name="Jojima T."/>
            <person name="Ioku Y."/>
            <person name="Fukuta Y."/>
            <person name="Shirasaka N."/>
            <person name="Matsumura Y."/>
            <person name="Mori M."/>
        </authorList>
    </citation>
    <scope>NUCLEOTIDE SEQUENCE</scope>
    <source>
        <strain evidence="16">TP075</strain>
    </source>
</reference>